<reference evidence="3" key="1">
    <citation type="submission" date="2021-05" db="EMBL/GenBank/DDBJ databases">
        <title>The genome of the haptophyte Pavlova lutheri (Diacronema luteri, Pavlovales) - a model for lipid biosynthesis in eukaryotic algae.</title>
        <authorList>
            <person name="Hulatt C.J."/>
            <person name="Posewitz M.C."/>
        </authorList>
    </citation>
    <scope>NUCLEOTIDE SEQUENCE</scope>
    <source>
        <strain evidence="3">NIVA-4/92</strain>
    </source>
</reference>
<evidence type="ECO:0000256" key="1">
    <source>
        <dbReference type="SAM" id="MobiDB-lite"/>
    </source>
</evidence>
<evidence type="ECO:0000256" key="2">
    <source>
        <dbReference type="SAM" id="SignalP"/>
    </source>
</evidence>
<gene>
    <name evidence="3" type="ORF">KFE25_008468</name>
</gene>
<dbReference type="AlphaFoldDB" id="A0A8J5X575"/>
<dbReference type="Proteomes" id="UP000751190">
    <property type="component" value="Unassembled WGS sequence"/>
</dbReference>
<feature type="signal peptide" evidence="2">
    <location>
        <begin position="1"/>
        <end position="19"/>
    </location>
</feature>
<protein>
    <submittedName>
        <fullName evidence="3">Uncharacterized protein</fullName>
    </submittedName>
</protein>
<evidence type="ECO:0000313" key="4">
    <source>
        <dbReference type="Proteomes" id="UP000751190"/>
    </source>
</evidence>
<evidence type="ECO:0000313" key="3">
    <source>
        <dbReference type="EMBL" id="KAG8458671.1"/>
    </source>
</evidence>
<feature type="region of interest" description="Disordered" evidence="1">
    <location>
        <begin position="352"/>
        <end position="398"/>
    </location>
</feature>
<feature type="compositionally biased region" description="Low complexity" evidence="1">
    <location>
        <begin position="186"/>
        <end position="212"/>
    </location>
</feature>
<sequence>MAVLLISLAAAAARSGGSGDPRCSESACLACLRRCWDRSSDSRRIVRDLSSELTAAGAAGGIGACASADEAVGFVRAVRAIVRAHRSAIGVGRVWGLGLHGSSGHFWLAFYACVRSSVNRGQCHRASLAPDHGFFLLDCPGRRVCKLDTAQVDSKQLPHLAAACLRARTRVRRKLAPDGAARAHTAPRSPRAAANASARAGAAADGLAVPRAPAGPPARRLDAPRAPSPAAPPRQRQWDCAARALAAQPAATRADGGWLVYAQRSTRRSTYARYSASQLVPFRDRRADETEGDEAKSSAVPVTVYAVADLLEDACFGARARSAPCHVPCSPCRLQPSVLHRDACTNVTAHGTSARAGATGARGAQRQPPAPTSRVRAGPDADFRPERRVARPVPTHNWPGETVVRLVRGAPAHGRQLRPLKS</sequence>
<organism evidence="3 4">
    <name type="scientific">Diacronema lutheri</name>
    <name type="common">Unicellular marine alga</name>
    <name type="synonym">Monochrysis lutheri</name>
    <dbReference type="NCBI Taxonomy" id="2081491"/>
    <lineage>
        <taxon>Eukaryota</taxon>
        <taxon>Haptista</taxon>
        <taxon>Haptophyta</taxon>
        <taxon>Pavlovophyceae</taxon>
        <taxon>Pavlovales</taxon>
        <taxon>Pavlovaceae</taxon>
        <taxon>Diacronema</taxon>
    </lineage>
</organism>
<feature type="compositionally biased region" description="Low complexity" evidence="1">
    <location>
        <begin position="352"/>
        <end position="366"/>
    </location>
</feature>
<feature type="compositionally biased region" description="Basic and acidic residues" evidence="1">
    <location>
        <begin position="377"/>
        <end position="389"/>
    </location>
</feature>
<feature type="region of interest" description="Disordered" evidence="1">
    <location>
        <begin position="175"/>
        <end position="237"/>
    </location>
</feature>
<keyword evidence="4" id="KW-1185">Reference proteome</keyword>
<keyword evidence="2" id="KW-0732">Signal</keyword>
<feature type="chain" id="PRO_5035256820" evidence="2">
    <location>
        <begin position="20"/>
        <end position="422"/>
    </location>
</feature>
<accession>A0A8J5X575</accession>
<proteinExistence type="predicted"/>
<name>A0A8J5X575_DIALT</name>
<comment type="caution">
    <text evidence="3">The sequence shown here is derived from an EMBL/GenBank/DDBJ whole genome shotgun (WGS) entry which is preliminary data.</text>
</comment>
<dbReference type="EMBL" id="JAGTXO010000049">
    <property type="protein sequence ID" value="KAG8458671.1"/>
    <property type="molecule type" value="Genomic_DNA"/>
</dbReference>